<evidence type="ECO:0000259" key="5">
    <source>
        <dbReference type="PROSITE" id="PS50110"/>
    </source>
</evidence>
<dbReference type="PROSITE" id="PS50043">
    <property type="entry name" value="HTH_LUXR_2"/>
    <property type="match status" value="1"/>
</dbReference>
<evidence type="ECO:0000256" key="2">
    <source>
        <dbReference type="ARBA" id="ARBA00023125"/>
    </source>
</evidence>
<gene>
    <name evidence="6" type="ORF">WL88_29090</name>
</gene>
<dbReference type="PANTHER" id="PTHR43214:SF17">
    <property type="entry name" value="TRANSCRIPTIONAL REGULATORY PROTEIN RCSB"/>
    <property type="match status" value="1"/>
</dbReference>
<dbReference type="RefSeq" id="WP_059511266.1">
    <property type="nucleotide sequence ID" value="NZ_LOYB01000046.1"/>
</dbReference>
<dbReference type="InterPro" id="IPR039420">
    <property type="entry name" value="WalR-like"/>
</dbReference>
<comment type="caution">
    <text evidence="6">The sequence shown here is derived from an EMBL/GenBank/DDBJ whole genome shotgun (WGS) entry which is preliminary data.</text>
</comment>
<keyword evidence="2" id="KW-0238">DNA-binding</keyword>
<dbReference type="SMART" id="SM00448">
    <property type="entry name" value="REC"/>
    <property type="match status" value="1"/>
</dbReference>
<feature type="modified residue" description="4-aspartylphosphate" evidence="3">
    <location>
        <position position="49"/>
    </location>
</feature>
<evidence type="ECO:0000313" key="7">
    <source>
        <dbReference type="Proteomes" id="UP000063236"/>
    </source>
</evidence>
<evidence type="ECO:0000256" key="3">
    <source>
        <dbReference type="PROSITE-ProRule" id="PRU00169"/>
    </source>
</evidence>
<dbReference type="Proteomes" id="UP000063236">
    <property type="component" value="Unassembled WGS sequence"/>
</dbReference>
<dbReference type="InterPro" id="IPR000792">
    <property type="entry name" value="Tscrpt_reg_LuxR_C"/>
</dbReference>
<name>A0AAW3P8D4_9BURK</name>
<dbReference type="GO" id="GO:0003677">
    <property type="term" value="F:DNA binding"/>
    <property type="evidence" value="ECO:0007669"/>
    <property type="project" value="UniProtKB-KW"/>
</dbReference>
<feature type="domain" description="HTH luxR-type" evidence="4">
    <location>
        <begin position="147"/>
        <end position="212"/>
    </location>
</feature>
<reference evidence="6 7" key="1">
    <citation type="submission" date="2015-11" db="EMBL/GenBank/DDBJ databases">
        <title>Expanding the genomic diversity of Burkholderia species for the development of highly accurate diagnostics.</title>
        <authorList>
            <person name="Sahl J."/>
            <person name="Keim P."/>
            <person name="Wagner D."/>
        </authorList>
    </citation>
    <scope>NUCLEOTIDE SEQUENCE [LARGE SCALE GENOMIC DNA]</scope>
    <source>
        <strain evidence="6 7">MSMB378WGS</strain>
    </source>
</reference>
<dbReference type="EMBL" id="LPJV01000062">
    <property type="protein sequence ID" value="KWF45135.1"/>
    <property type="molecule type" value="Genomic_DNA"/>
</dbReference>
<dbReference type="InterPro" id="IPR001789">
    <property type="entry name" value="Sig_transdc_resp-reg_receiver"/>
</dbReference>
<dbReference type="PRINTS" id="PR00038">
    <property type="entry name" value="HTHLUXR"/>
</dbReference>
<dbReference type="InterPro" id="IPR011006">
    <property type="entry name" value="CheY-like_superfamily"/>
</dbReference>
<keyword evidence="1 3" id="KW-0597">Phosphoprotein</keyword>
<dbReference type="SUPFAM" id="SSF46894">
    <property type="entry name" value="C-terminal effector domain of the bipartite response regulators"/>
    <property type="match status" value="1"/>
</dbReference>
<dbReference type="GO" id="GO:0006355">
    <property type="term" value="P:regulation of DNA-templated transcription"/>
    <property type="evidence" value="ECO:0007669"/>
    <property type="project" value="InterPro"/>
</dbReference>
<evidence type="ECO:0000259" key="4">
    <source>
        <dbReference type="PROSITE" id="PS50043"/>
    </source>
</evidence>
<dbReference type="SMART" id="SM00421">
    <property type="entry name" value="HTH_LUXR"/>
    <property type="match status" value="1"/>
</dbReference>
<evidence type="ECO:0008006" key="8">
    <source>
        <dbReference type="Google" id="ProtNLM"/>
    </source>
</evidence>
<dbReference type="PROSITE" id="PS50110">
    <property type="entry name" value="RESPONSE_REGULATORY"/>
    <property type="match status" value="1"/>
</dbReference>
<dbReference type="Pfam" id="PF00196">
    <property type="entry name" value="GerE"/>
    <property type="match status" value="1"/>
</dbReference>
<organism evidence="6 7">
    <name type="scientific">Burkholderia diffusa</name>
    <dbReference type="NCBI Taxonomy" id="488732"/>
    <lineage>
        <taxon>Bacteria</taxon>
        <taxon>Pseudomonadati</taxon>
        <taxon>Pseudomonadota</taxon>
        <taxon>Betaproteobacteria</taxon>
        <taxon>Burkholderiales</taxon>
        <taxon>Burkholderiaceae</taxon>
        <taxon>Burkholderia</taxon>
        <taxon>Burkholderia cepacia complex</taxon>
    </lineage>
</organism>
<dbReference type="GO" id="GO:0000160">
    <property type="term" value="P:phosphorelay signal transduction system"/>
    <property type="evidence" value="ECO:0007669"/>
    <property type="project" value="InterPro"/>
</dbReference>
<feature type="domain" description="Response regulatory" evidence="5">
    <location>
        <begin position="1"/>
        <end position="117"/>
    </location>
</feature>
<sequence>MIADDHPAVVAGIRHSILSEGIEIVGEAHNSTEIVALLKEIECDVLVTDYAMPGGEFGDGLALFAFLTRNYPSLKIITVTMMDNPGVLRSLCNSGVQCVLNKADDVSHLVPAIHVAHSGGRYFSPKVNAAIGRGGDEKAGDAGDKPRANKKVDLSKRELEVIRLYLSGMKVMEIADYMHRSAKTVSAQKVKAMQKIGAASDVELLQYAFETGLLSSSESAADGLSDEA</sequence>
<dbReference type="AlphaFoldDB" id="A0AAW3P8D4"/>
<protein>
    <recommendedName>
        <fullName evidence="8">LuxR family transcriptional regulator</fullName>
    </recommendedName>
</protein>
<dbReference type="PANTHER" id="PTHR43214">
    <property type="entry name" value="TWO-COMPONENT RESPONSE REGULATOR"/>
    <property type="match status" value="1"/>
</dbReference>
<dbReference type="Pfam" id="PF00072">
    <property type="entry name" value="Response_reg"/>
    <property type="match status" value="1"/>
</dbReference>
<dbReference type="SUPFAM" id="SSF52172">
    <property type="entry name" value="CheY-like"/>
    <property type="match status" value="1"/>
</dbReference>
<dbReference type="CDD" id="cd17535">
    <property type="entry name" value="REC_NarL-like"/>
    <property type="match status" value="1"/>
</dbReference>
<accession>A0AAW3P8D4</accession>
<proteinExistence type="predicted"/>
<dbReference type="CDD" id="cd06170">
    <property type="entry name" value="LuxR_C_like"/>
    <property type="match status" value="1"/>
</dbReference>
<dbReference type="InterPro" id="IPR058245">
    <property type="entry name" value="NreC/VraR/RcsB-like_REC"/>
</dbReference>
<evidence type="ECO:0000313" key="6">
    <source>
        <dbReference type="EMBL" id="KWF45135.1"/>
    </source>
</evidence>
<dbReference type="Gene3D" id="3.40.50.2300">
    <property type="match status" value="1"/>
</dbReference>
<evidence type="ECO:0000256" key="1">
    <source>
        <dbReference type="ARBA" id="ARBA00022553"/>
    </source>
</evidence>
<dbReference type="InterPro" id="IPR016032">
    <property type="entry name" value="Sig_transdc_resp-reg_C-effctor"/>
</dbReference>